<dbReference type="Pfam" id="PF13409">
    <property type="entry name" value="GST_N_2"/>
    <property type="match status" value="1"/>
</dbReference>
<dbReference type="Gene3D" id="3.40.30.10">
    <property type="entry name" value="Glutaredoxin"/>
    <property type="match status" value="1"/>
</dbReference>
<comment type="caution">
    <text evidence="5">The sequence shown here is derived from an EMBL/GenBank/DDBJ whole genome shotgun (WGS) entry which is preliminary data.</text>
</comment>
<dbReference type="GO" id="GO:0016740">
    <property type="term" value="F:transferase activity"/>
    <property type="evidence" value="ECO:0007669"/>
    <property type="project" value="UniProtKB-KW"/>
</dbReference>
<feature type="domain" description="GST C-terminal" evidence="4">
    <location>
        <begin position="95"/>
        <end position="213"/>
    </location>
</feature>
<dbReference type="InterPro" id="IPR036249">
    <property type="entry name" value="Thioredoxin-like_sf"/>
</dbReference>
<dbReference type="SFLD" id="SFLDG01151">
    <property type="entry name" value="Main.2:_Nu-like"/>
    <property type="match status" value="1"/>
</dbReference>
<evidence type="ECO:0000256" key="1">
    <source>
        <dbReference type="ARBA" id="ARBA00007409"/>
    </source>
</evidence>
<proteinExistence type="inferred from homology"/>
<dbReference type="InterPro" id="IPR040079">
    <property type="entry name" value="Glutathione_S-Trfase"/>
</dbReference>
<dbReference type="SUPFAM" id="SSF47616">
    <property type="entry name" value="GST C-terminal domain-like"/>
    <property type="match status" value="1"/>
</dbReference>
<dbReference type="SFLD" id="SFLDG00358">
    <property type="entry name" value="Main_(cytGST)"/>
    <property type="match status" value="1"/>
</dbReference>
<dbReference type="Pfam" id="PF00043">
    <property type="entry name" value="GST_C"/>
    <property type="match status" value="1"/>
</dbReference>
<reference evidence="5" key="1">
    <citation type="journal article" date="2014" name="Int. J. Syst. Evol. Microbiol.">
        <title>Complete genome sequence of Corynebacterium casei LMG S-19264T (=DSM 44701T), isolated from a smear-ripened cheese.</title>
        <authorList>
            <consortium name="US DOE Joint Genome Institute (JGI-PGF)"/>
            <person name="Walter F."/>
            <person name="Albersmeier A."/>
            <person name="Kalinowski J."/>
            <person name="Ruckert C."/>
        </authorList>
    </citation>
    <scope>NUCLEOTIDE SEQUENCE</scope>
    <source>
        <strain evidence="5">CGMCC 1.15725</strain>
    </source>
</reference>
<dbReference type="RefSeq" id="WP_189050383.1">
    <property type="nucleotide sequence ID" value="NZ_BMJQ01000013.1"/>
</dbReference>
<organism evidence="5 6">
    <name type="scientific">Aliidongia dinghuensis</name>
    <dbReference type="NCBI Taxonomy" id="1867774"/>
    <lineage>
        <taxon>Bacteria</taxon>
        <taxon>Pseudomonadati</taxon>
        <taxon>Pseudomonadota</taxon>
        <taxon>Alphaproteobacteria</taxon>
        <taxon>Rhodospirillales</taxon>
        <taxon>Dongiaceae</taxon>
        <taxon>Aliidongia</taxon>
    </lineage>
</organism>
<evidence type="ECO:0000313" key="5">
    <source>
        <dbReference type="EMBL" id="GGF35432.1"/>
    </source>
</evidence>
<protein>
    <submittedName>
        <fullName evidence="5">Glutathione S-transferase</fullName>
    </submittedName>
</protein>
<evidence type="ECO:0000259" key="4">
    <source>
        <dbReference type="PROSITE" id="PS50405"/>
    </source>
</evidence>
<dbReference type="Proteomes" id="UP000646365">
    <property type="component" value="Unassembled WGS sequence"/>
</dbReference>
<feature type="domain" description="GST N-terminal" evidence="3">
    <location>
        <begin position="9"/>
        <end position="90"/>
    </location>
</feature>
<sequence>MTALARPARPITLYGFPLSGHAHRVALFLSLLGLPHEQITVDLPNRAQKQPAFLALNPFGQVPVIDDDGTIVADSNAILVYLATRYGDEGWLPRDPVRFAEVQRWLSVAAGQITAGPCAARLVTVFGAPLDHERARTIAHDLFAIMNAHLEGRAFLVGDRPTIADVAGYSYIAHAPEGGVSLEPYPHIRAWLARIADLPGFVVMPASKAGLAA</sequence>
<dbReference type="SUPFAM" id="SSF52833">
    <property type="entry name" value="Thioredoxin-like"/>
    <property type="match status" value="1"/>
</dbReference>
<evidence type="ECO:0000256" key="2">
    <source>
        <dbReference type="ARBA" id="ARBA00022679"/>
    </source>
</evidence>
<dbReference type="CDD" id="cd03206">
    <property type="entry name" value="GST_C_7"/>
    <property type="match status" value="1"/>
</dbReference>
<dbReference type="Gene3D" id="1.20.1050.10">
    <property type="match status" value="1"/>
</dbReference>
<dbReference type="InterPro" id="IPR004046">
    <property type="entry name" value="GST_C"/>
</dbReference>
<dbReference type="EMBL" id="BMJQ01000013">
    <property type="protein sequence ID" value="GGF35432.1"/>
    <property type="molecule type" value="Genomic_DNA"/>
</dbReference>
<dbReference type="PROSITE" id="PS50404">
    <property type="entry name" value="GST_NTER"/>
    <property type="match status" value="1"/>
</dbReference>
<dbReference type="SFLD" id="SFLDS00019">
    <property type="entry name" value="Glutathione_Transferase_(cytos"/>
    <property type="match status" value="1"/>
</dbReference>
<reference evidence="5" key="2">
    <citation type="submission" date="2020-09" db="EMBL/GenBank/DDBJ databases">
        <authorList>
            <person name="Sun Q."/>
            <person name="Zhou Y."/>
        </authorList>
    </citation>
    <scope>NUCLEOTIDE SEQUENCE</scope>
    <source>
        <strain evidence="5">CGMCC 1.15725</strain>
    </source>
</reference>
<keyword evidence="2" id="KW-0808">Transferase</keyword>
<comment type="similarity">
    <text evidence="1">Belongs to the GST superfamily.</text>
</comment>
<accession>A0A8J2YXA8</accession>
<dbReference type="InterPro" id="IPR010987">
    <property type="entry name" value="Glutathione-S-Trfase_C-like"/>
</dbReference>
<gene>
    <name evidence="5" type="primary">gst-2</name>
    <name evidence="5" type="ORF">GCM10011611_47200</name>
</gene>
<dbReference type="PROSITE" id="PS50405">
    <property type="entry name" value="GST_CTER"/>
    <property type="match status" value="1"/>
</dbReference>
<evidence type="ECO:0000259" key="3">
    <source>
        <dbReference type="PROSITE" id="PS50404"/>
    </source>
</evidence>
<dbReference type="InterPro" id="IPR036282">
    <property type="entry name" value="Glutathione-S-Trfase_C_sf"/>
</dbReference>
<dbReference type="InterPro" id="IPR004045">
    <property type="entry name" value="Glutathione_S-Trfase_N"/>
</dbReference>
<dbReference type="SFLD" id="SFLDG01150">
    <property type="entry name" value="Main.1:_Beta-like"/>
    <property type="match status" value="1"/>
</dbReference>
<dbReference type="CDD" id="cd03056">
    <property type="entry name" value="GST_N_4"/>
    <property type="match status" value="1"/>
</dbReference>
<evidence type="ECO:0000313" key="6">
    <source>
        <dbReference type="Proteomes" id="UP000646365"/>
    </source>
</evidence>
<dbReference type="PANTHER" id="PTHR44051">
    <property type="entry name" value="GLUTATHIONE S-TRANSFERASE-RELATED"/>
    <property type="match status" value="1"/>
</dbReference>
<dbReference type="AlphaFoldDB" id="A0A8J2YXA8"/>
<dbReference type="FunFam" id="3.40.30.10:FF:000039">
    <property type="entry name" value="Glutathione S-transferase domain"/>
    <property type="match status" value="1"/>
</dbReference>
<keyword evidence="6" id="KW-1185">Reference proteome</keyword>
<dbReference type="PANTHER" id="PTHR44051:SF2">
    <property type="entry name" value="HYPOTHETICAL GLUTATHIONE S-TRANSFERASE LIKE PROTEIN"/>
    <property type="match status" value="1"/>
</dbReference>
<name>A0A8J2YXA8_9PROT</name>